<evidence type="ECO:0000256" key="2">
    <source>
        <dbReference type="ARBA" id="ARBA00022694"/>
    </source>
</evidence>
<name>A0A3D8IS12_9HELI</name>
<sequence length="316" mass="36170">MSVKQDLVYALEQKCQHFFTRKDSCNFAKALANLTSLDVSFSLELPPTDIPSHGVTLTPDTPLTPKEREILTQTALALKPWRKGPFRIDTLFVDTEWQSFMKFNLLAPYLNLTDKEVLDMGCNNGYYLFEMLRFKPKALYGFDPSAVYAAQFNFLNHLAKTDIHFYPLGIEDLRDFSIAYEQKFDCIMCLGVLYHRSDPIATLKNLSFGLKRGGELFLDCLLIESDKELCLCPKKSYAKMSNVYFIPSLEALKGWCERAGFGSFEILGMQQTTTQEQRKTPWIDTLSLEDFLDSQSGLTIEGYPPPLRGYFRLIKT</sequence>
<gene>
    <name evidence="3" type="ORF">CQA54_02295</name>
</gene>
<keyword evidence="1" id="KW-0808">Transferase</keyword>
<dbReference type="Gene3D" id="3.40.50.150">
    <property type="entry name" value="Vaccinia Virus protein VP39"/>
    <property type="match status" value="1"/>
</dbReference>
<dbReference type="EMBL" id="NXLT01000002">
    <property type="protein sequence ID" value="RDU67780.1"/>
    <property type="molecule type" value="Genomic_DNA"/>
</dbReference>
<evidence type="ECO:0000313" key="4">
    <source>
        <dbReference type="Proteomes" id="UP000256514"/>
    </source>
</evidence>
<dbReference type="Proteomes" id="UP000256514">
    <property type="component" value="Unassembled WGS sequence"/>
</dbReference>
<dbReference type="InterPro" id="IPR010017">
    <property type="entry name" value="CmoB"/>
</dbReference>
<reference evidence="3 4" key="1">
    <citation type="submission" date="2018-04" db="EMBL/GenBank/DDBJ databases">
        <title>Novel Campyloabacter and Helicobacter Species and Strains.</title>
        <authorList>
            <person name="Mannion A.J."/>
            <person name="Shen Z."/>
            <person name="Fox J.G."/>
        </authorList>
    </citation>
    <scope>NUCLEOTIDE SEQUENCE [LARGE SCALE GENOMIC DNA]</scope>
    <source>
        <strain evidence="3 4">MIT 12-6600</strain>
    </source>
</reference>
<dbReference type="RefSeq" id="WP_115570606.1">
    <property type="nucleotide sequence ID" value="NZ_NXLT01000002.1"/>
</dbReference>
<accession>A0A3D8IS12</accession>
<dbReference type="OrthoDB" id="9765084at2"/>
<keyword evidence="4" id="KW-1185">Reference proteome</keyword>
<protein>
    <submittedName>
        <fullName evidence="3">tRNA 5-methoxyuridine(34)/uridine 5-oxyacetic acid(34) synthase CmoB</fullName>
    </submittedName>
</protein>
<dbReference type="NCBIfam" id="TIGR00452">
    <property type="entry name" value="tRNA 5-methoxyuridine(34)/uridine 5-oxyacetic acid(34) synthase CmoB"/>
    <property type="match status" value="1"/>
</dbReference>
<dbReference type="HAMAP" id="MF_01590">
    <property type="entry name" value="tRNA_carboxymethyltr_CmoB"/>
    <property type="match status" value="1"/>
</dbReference>
<evidence type="ECO:0000313" key="3">
    <source>
        <dbReference type="EMBL" id="RDU67780.1"/>
    </source>
</evidence>
<dbReference type="InterPro" id="IPR027555">
    <property type="entry name" value="Mo5U34_MeTrfas-like"/>
</dbReference>
<dbReference type="GO" id="GO:0016765">
    <property type="term" value="F:transferase activity, transferring alkyl or aryl (other than methyl) groups"/>
    <property type="evidence" value="ECO:0007669"/>
    <property type="project" value="InterPro"/>
</dbReference>
<dbReference type="CDD" id="cd02440">
    <property type="entry name" value="AdoMet_MTases"/>
    <property type="match status" value="1"/>
</dbReference>
<comment type="caution">
    <text evidence="3">The sequence shown here is derived from an EMBL/GenBank/DDBJ whole genome shotgun (WGS) entry which is preliminary data.</text>
</comment>
<dbReference type="Pfam" id="PF08003">
    <property type="entry name" value="Methyltransf_9"/>
    <property type="match status" value="1"/>
</dbReference>
<keyword evidence="2" id="KW-0819">tRNA processing</keyword>
<dbReference type="AlphaFoldDB" id="A0A3D8IS12"/>
<proteinExistence type="inferred from homology"/>
<dbReference type="NCBIfam" id="NF011650">
    <property type="entry name" value="PRK15068.1"/>
    <property type="match status" value="1"/>
</dbReference>
<dbReference type="InterPro" id="IPR029063">
    <property type="entry name" value="SAM-dependent_MTases_sf"/>
</dbReference>
<dbReference type="SUPFAM" id="SSF53335">
    <property type="entry name" value="S-adenosyl-L-methionine-dependent methyltransferases"/>
    <property type="match status" value="1"/>
</dbReference>
<dbReference type="GO" id="GO:0002098">
    <property type="term" value="P:tRNA wobble uridine modification"/>
    <property type="evidence" value="ECO:0007669"/>
    <property type="project" value="InterPro"/>
</dbReference>
<evidence type="ECO:0000256" key="1">
    <source>
        <dbReference type="ARBA" id="ARBA00022679"/>
    </source>
</evidence>
<organism evidence="3 4">
    <name type="scientific">Helicobacter equorum</name>
    <dbReference type="NCBI Taxonomy" id="361872"/>
    <lineage>
        <taxon>Bacteria</taxon>
        <taxon>Pseudomonadati</taxon>
        <taxon>Campylobacterota</taxon>
        <taxon>Epsilonproteobacteria</taxon>
        <taxon>Campylobacterales</taxon>
        <taxon>Helicobacteraceae</taxon>
        <taxon>Helicobacter</taxon>
    </lineage>
</organism>